<proteinExistence type="inferred from homology"/>
<keyword evidence="3 9" id="KW-0238">DNA-binding</keyword>
<name>A0A7W6V2B4_9HYPH</name>
<comment type="similarity">
    <text evidence="1">Belongs to the LysR transcriptional regulatory family.</text>
</comment>
<dbReference type="PROSITE" id="PS50931">
    <property type="entry name" value="HTH_LYSR"/>
    <property type="match status" value="1"/>
</dbReference>
<evidence type="ECO:0000313" key="9">
    <source>
        <dbReference type="EMBL" id="MBB4447751.1"/>
    </source>
</evidence>
<dbReference type="GO" id="GO:0043565">
    <property type="term" value="F:sequence-specific DNA binding"/>
    <property type="evidence" value="ECO:0007669"/>
    <property type="project" value="TreeGrafter"/>
</dbReference>
<dbReference type="AlphaFoldDB" id="A0A7W6V2B4"/>
<dbReference type="CDD" id="cd08415">
    <property type="entry name" value="PBP2_LysR_opines_like"/>
    <property type="match status" value="1"/>
</dbReference>
<dbReference type="RefSeq" id="WP_210303769.1">
    <property type="nucleotide sequence ID" value="NZ_JACIGW010000004.1"/>
</dbReference>
<dbReference type="SUPFAM" id="SSF46785">
    <property type="entry name" value="Winged helix' DNA-binding domain"/>
    <property type="match status" value="1"/>
</dbReference>
<sequence length="302" mass="33570">MNLRQLELLRAVIRNETTIGAGRELGLSQPAVSNAIKHLETQLGFPLFERINNRLFPTMEARSLYEDSEPIFSLHAALELRVQDFREHKAGHVRIIATPPMGYSIIPKALSAFRRDMPNVKVSFDVRRLEHVLDSVDAGIAELGFVMALGEHQPMLDTERLYSGSMVCVMPLGHPLADKTIIMPEDLAQHTFIALDRHTRMGNLVRTIFDKANVPYQFSIEVRYCHAACILASNGVGVAIVDPLSPLCVQQDAIVVRPLSTSCEVSASAVQSGKRPLSRVARAFLRSVRVAMEQHATRNTQV</sequence>
<evidence type="ECO:0000313" key="12">
    <source>
        <dbReference type="Proteomes" id="UP000576087"/>
    </source>
</evidence>
<keyword evidence="5" id="KW-0804">Transcription</keyword>
<reference evidence="10 11" key="1">
    <citation type="submission" date="2020-08" db="EMBL/GenBank/DDBJ databases">
        <title>Genomic Encyclopedia of Type Strains, Phase IV (KMG-V): Genome sequencing to study the core and pangenomes of soil and plant-associated prokaryotes.</title>
        <authorList>
            <person name="Whitman W."/>
        </authorList>
    </citation>
    <scope>NUCLEOTIDE SEQUENCE [LARGE SCALE GENOMIC DNA]</scope>
    <source>
        <strain evidence="8 11">SEMIA 444</strain>
        <strain evidence="7 10">SEMIA 448</strain>
        <strain evidence="9 12">SEMIA 452</strain>
    </source>
</reference>
<gene>
    <name evidence="8" type="ORF">GGE31_003837</name>
    <name evidence="7" type="ORF">GGE33_003895</name>
    <name evidence="9" type="ORF">GGE35_003586</name>
</gene>
<evidence type="ECO:0000259" key="6">
    <source>
        <dbReference type="PROSITE" id="PS50931"/>
    </source>
</evidence>
<dbReference type="SUPFAM" id="SSF53850">
    <property type="entry name" value="Periplasmic binding protein-like II"/>
    <property type="match status" value="1"/>
</dbReference>
<dbReference type="PANTHER" id="PTHR30427:SF1">
    <property type="entry name" value="TRANSCRIPTIONAL ACTIVATOR PROTEIN LYSR"/>
    <property type="match status" value="1"/>
</dbReference>
<dbReference type="PANTHER" id="PTHR30427">
    <property type="entry name" value="TRANSCRIPTIONAL ACTIVATOR PROTEIN LYSR"/>
    <property type="match status" value="1"/>
</dbReference>
<evidence type="ECO:0000313" key="7">
    <source>
        <dbReference type="EMBL" id="MBB4350132.1"/>
    </source>
</evidence>
<dbReference type="Gene3D" id="1.10.10.10">
    <property type="entry name" value="Winged helix-like DNA-binding domain superfamily/Winged helix DNA-binding domain"/>
    <property type="match status" value="1"/>
</dbReference>
<accession>A0A7W6V2B4</accession>
<dbReference type="GO" id="GO:0003700">
    <property type="term" value="F:DNA-binding transcription factor activity"/>
    <property type="evidence" value="ECO:0007669"/>
    <property type="project" value="InterPro"/>
</dbReference>
<comment type="caution">
    <text evidence="9">The sequence shown here is derived from an EMBL/GenBank/DDBJ whole genome shotgun (WGS) entry which is preliminary data.</text>
</comment>
<feature type="domain" description="HTH lysR-type" evidence="6">
    <location>
        <begin position="1"/>
        <end position="58"/>
    </location>
</feature>
<dbReference type="EMBL" id="JACIGW010000004">
    <property type="protein sequence ID" value="MBB4350132.1"/>
    <property type="molecule type" value="Genomic_DNA"/>
</dbReference>
<dbReference type="EMBL" id="JACIGY010000005">
    <property type="protein sequence ID" value="MBB4413311.1"/>
    <property type="molecule type" value="Genomic_DNA"/>
</dbReference>
<dbReference type="Pfam" id="PF00126">
    <property type="entry name" value="HTH_1"/>
    <property type="match status" value="1"/>
</dbReference>
<organism evidence="9 12">
    <name type="scientific">Aliirhizobium cellulosilyticum</name>
    <dbReference type="NCBI Taxonomy" id="393664"/>
    <lineage>
        <taxon>Bacteria</taxon>
        <taxon>Pseudomonadati</taxon>
        <taxon>Pseudomonadota</taxon>
        <taxon>Alphaproteobacteria</taxon>
        <taxon>Hyphomicrobiales</taxon>
        <taxon>Rhizobiaceae</taxon>
        <taxon>Aliirhizobium</taxon>
    </lineage>
</organism>
<keyword evidence="4" id="KW-0010">Activator</keyword>
<evidence type="ECO:0000256" key="5">
    <source>
        <dbReference type="ARBA" id="ARBA00023163"/>
    </source>
</evidence>
<dbReference type="EMBL" id="JACIHM010000005">
    <property type="protein sequence ID" value="MBB4447751.1"/>
    <property type="molecule type" value="Genomic_DNA"/>
</dbReference>
<dbReference type="InterPro" id="IPR036390">
    <property type="entry name" value="WH_DNA-bd_sf"/>
</dbReference>
<dbReference type="InterPro" id="IPR036388">
    <property type="entry name" value="WH-like_DNA-bd_sf"/>
</dbReference>
<dbReference type="InterPro" id="IPR005119">
    <property type="entry name" value="LysR_subst-bd"/>
</dbReference>
<dbReference type="Proteomes" id="UP000576087">
    <property type="component" value="Unassembled WGS sequence"/>
</dbReference>
<dbReference type="Gene3D" id="3.40.190.290">
    <property type="match status" value="1"/>
</dbReference>
<dbReference type="PRINTS" id="PR00039">
    <property type="entry name" value="HTHLYSR"/>
</dbReference>
<dbReference type="Pfam" id="PF03466">
    <property type="entry name" value="LysR_substrate"/>
    <property type="match status" value="1"/>
</dbReference>
<dbReference type="Proteomes" id="UP000524535">
    <property type="component" value="Unassembled WGS sequence"/>
</dbReference>
<dbReference type="InterPro" id="IPR000847">
    <property type="entry name" value="LysR_HTH_N"/>
</dbReference>
<dbReference type="GO" id="GO:0010628">
    <property type="term" value="P:positive regulation of gene expression"/>
    <property type="evidence" value="ECO:0007669"/>
    <property type="project" value="TreeGrafter"/>
</dbReference>
<dbReference type="Proteomes" id="UP000520770">
    <property type="component" value="Unassembled WGS sequence"/>
</dbReference>
<evidence type="ECO:0000256" key="4">
    <source>
        <dbReference type="ARBA" id="ARBA00023159"/>
    </source>
</evidence>
<keyword evidence="2" id="KW-0805">Transcription regulation</keyword>
<evidence type="ECO:0000256" key="1">
    <source>
        <dbReference type="ARBA" id="ARBA00009437"/>
    </source>
</evidence>
<dbReference type="InterPro" id="IPR037424">
    <property type="entry name" value="NocR_PBP2"/>
</dbReference>
<evidence type="ECO:0000313" key="10">
    <source>
        <dbReference type="Proteomes" id="UP000520770"/>
    </source>
</evidence>
<evidence type="ECO:0000313" key="11">
    <source>
        <dbReference type="Proteomes" id="UP000524535"/>
    </source>
</evidence>
<evidence type="ECO:0000313" key="8">
    <source>
        <dbReference type="EMBL" id="MBB4413311.1"/>
    </source>
</evidence>
<protein>
    <submittedName>
        <fullName evidence="9">DNA-binding transcriptional LysR family regulator</fullName>
    </submittedName>
</protein>
<evidence type="ECO:0000256" key="3">
    <source>
        <dbReference type="ARBA" id="ARBA00023125"/>
    </source>
</evidence>
<keyword evidence="11" id="KW-1185">Reference proteome</keyword>
<evidence type="ECO:0000256" key="2">
    <source>
        <dbReference type="ARBA" id="ARBA00023015"/>
    </source>
</evidence>